<evidence type="ECO:0000313" key="2">
    <source>
        <dbReference type="Proteomes" id="UP001227268"/>
    </source>
</evidence>
<accession>A0ACC2WCF0</accession>
<organism evidence="1 2">
    <name type="scientific">Naganishia friedmannii</name>
    <dbReference type="NCBI Taxonomy" id="89922"/>
    <lineage>
        <taxon>Eukaryota</taxon>
        <taxon>Fungi</taxon>
        <taxon>Dikarya</taxon>
        <taxon>Basidiomycota</taxon>
        <taxon>Agaricomycotina</taxon>
        <taxon>Tremellomycetes</taxon>
        <taxon>Filobasidiales</taxon>
        <taxon>Filobasidiaceae</taxon>
        <taxon>Naganishia</taxon>
    </lineage>
</organism>
<comment type="caution">
    <text evidence="1">The sequence shown here is derived from an EMBL/GenBank/DDBJ whole genome shotgun (WGS) entry which is preliminary data.</text>
</comment>
<keyword evidence="2" id="KW-1185">Reference proteome</keyword>
<name>A0ACC2WCF0_9TREE</name>
<dbReference type="Proteomes" id="UP001227268">
    <property type="component" value="Unassembled WGS sequence"/>
</dbReference>
<dbReference type="EMBL" id="JASBWT010000001">
    <property type="protein sequence ID" value="KAJ9108904.1"/>
    <property type="molecule type" value="Genomic_DNA"/>
</dbReference>
<protein>
    <submittedName>
        <fullName evidence="1">Uncharacterized protein</fullName>
    </submittedName>
</protein>
<proteinExistence type="predicted"/>
<gene>
    <name evidence="1" type="ORF">QFC21_000225</name>
</gene>
<sequence>MHGVKRTKLSKEDEDRKKKEDAEQIASYKTMVDECLNRKDNRDYSEDAFHLTNGILDFNPEFYTIWNYRRLIMLEGLFSNAAPEERYSRLTSELRLTTSYLKIHPKVYWIWTHRKWCLEHIPDGPGRISSSAPVDEAQNVKGANGTVADQVERPVHPSESVEESTKPAQTDETPKEREEEEENDVEGWKKEAWGRELMLVEKMLEADSRNFHAWDYRRYVLSSLPRTFQPAKTPQTEVRYTTKKIESNFSNFSAWHQRTKELAKIWDSMRTQHGVEDGGAETEIQKMRQKESEKSTARQNMRQWLKDLERIDPFRRERYKELGDQMEKGAA</sequence>
<reference evidence="1" key="1">
    <citation type="submission" date="2023-04" db="EMBL/GenBank/DDBJ databases">
        <title>Draft Genome sequencing of Naganishia species isolated from polar environments using Oxford Nanopore Technology.</title>
        <authorList>
            <person name="Leo P."/>
            <person name="Venkateswaran K."/>
        </authorList>
    </citation>
    <scope>NUCLEOTIDE SEQUENCE</scope>
    <source>
        <strain evidence="1">MNA-CCFEE 5423</strain>
    </source>
</reference>
<evidence type="ECO:0000313" key="1">
    <source>
        <dbReference type="EMBL" id="KAJ9108904.1"/>
    </source>
</evidence>